<gene>
    <name evidence="1" type="ORF">EYH13_02375</name>
</gene>
<name>A0A833E0P4_9EURY</name>
<accession>A0A833E0P4</accession>
<evidence type="ECO:0000313" key="1">
    <source>
        <dbReference type="EMBL" id="HIP74999.1"/>
    </source>
</evidence>
<comment type="caution">
    <text evidence="1">The sequence shown here is derived from an EMBL/GenBank/DDBJ whole genome shotgun (WGS) entry which is preliminary data.</text>
</comment>
<sequence length="96" mass="11255">MIVIKVLKPSEIKASYPNWAEILEETGWWFNNGEIVIVEQKDKLEELKTILHEVFEFYLEKYFGISHEFAHQLALDLEGFAEKSLKRVLHYGILGC</sequence>
<organism evidence="1 2">
    <name type="scientific">Thermococcus paralvinellae</name>
    <dbReference type="NCBI Taxonomy" id="582419"/>
    <lineage>
        <taxon>Archaea</taxon>
        <taxon>Methanobacteriati</taxon>
        <taxon>Methanobacteriota</taxon>
        <taxon>Thermococci</taxon>
        <taxon>Thermococcales</taxon>
        <taxon>Thermococcaceae</taxon>
        <taxon>Thermococcus</taxon>
    </lineage>
</organism>
<reference evidence="1" key="1">
    <citation type="journal article" date="2020" name="ISME J.">
        <title>Gammaproteobacteria mediating utilization of methyl-, sulfur- and petroleum organic compounds in deep ocean hydrothermal plumes.</title>
        <authorList>
            <person name="Zhou Z."/>
            <person name="Liu Y."/>
            <person name="Pan J."/>
            <person name="Cron B.R."/>
            <person name="Toner B.M."/>
            <person name="Anantharaman K."/>
            <person name="Breier J.A."/>
            <person name="Dick G.J."/>
            <person name="Li M."/>
        </authorList>
    </citation>
    <scope>NUCLEOTIDE SEQUENCE</scope>
    <source>
        <strain evidence="1">SZUA-1451</strain>
    </source>
</reference>
<protein>
    <submittedName>
        <fullName evidence="1">Uncharacterized protein</fullName>
    </submittedName>
</protein>
<dbReference type="EMBL" id="DQUG01000098">
    <property type="protein sequence ID" value="HIP74999.1"/>
    <property type="molecule type" value="Genomic_DNA"/>
</dbReference>
<proteinExistence type="predicted"/>
<evidence type="ECO:0000313" key="2">
    <source>
        <dbReference type="Proteomes" id="UP000649326"/>
    </source>
</evidence>
<dbReference type="AlphaFoldDB" id="A0A833E0P4"/>
<dbReference type="Proteomes" id="UP000649326">
    <property type="component" value="Unassembled WGS sequence"/>
</dbReference>